<evidence type="ECO:0000313" key="1">
    <source>
        <dbReference type="EMBL" id="EIN00410.1"/>
    </source>
</evidence>
<sequence length="213" mass="23319">MAVAEVAQLLNVTRGYVVETLLRKRVLQPVFVIGGRRYVLRSKAEAYYRKRTRIARRALRELTRVSQEAAVYRDGDAPNADVNEPYGRYVAPTMLTTVSVFLGDCSGDSLPLVCEGTSTAFGPPIWQRVALALQHPSPRGPYPVGTLLTLFVHDISIADSRVLSTFRVDVVCRKGLAYASVQSATPRFDLAPVPFVIGDDVVTIARKIVASVG</sequence>
<keyword evidence="2" id="KW-1185">Reference proteome</keyword>
<accession>A0ABN0FNX0</accession>
<organism evidence="1 2">
    <name type="scientific">Paraburkholderia hospita</name>
    <dbReference type="NCBI Taxonomy" id="169430"/>
    <lineage>
        <taxon>Bacteria</taxon>
        <taxon>Pseudomonadati</taxon>
        <taxon>Pseudomonadota</taxon>
        <taxon>Betaproteobacteria</taxon>
        <taxon>Burkholderiales</taxon>
        <taxon>Burkholderiaceae</taxon>
        <taxon>Paraburkholderia</taxon>
    </lineage>
</organism>
<proteinExistence type="predicted"/>
<dbReference type="Proteomes" id="UP000004980">
    <property type="component" value="Unassembled WGS sequence"/>
</dbReference>
<comment type="caution">
    <text evidence="1">The sequence shown here is derived from an EMBL/GenBank/DDBJ whole genome shotgun (WGS) entry which is preliminary data.</text>
</comment>
<gene>
    <name evidence="1" type="ORF">WQE_15306</name>
</gene>
<protein>
    <recommendedName>
        <fullName evidence="3">DNA binding domain-containing protein, excisionase family</fullName>
    </recommendedName>
</protein>
<evidence type="ECO:0008006" key="3">
    <source>
        <dbReference type="Google" id="ProtNLM"/>
    </source>
</evidence>
<evidence type="ECO:0000313" key="2">
    <source>
        <dbReference type="Proteomes" id="UP000004980"/>
    </source>
</evidence>
<dbReference type="EMBL" id="AKAU01000079">
    <property type="protein sequence ID" value="EIN00410.1"/>
    <property type="molecule type" value="Genomic_DNA"/>
</dbReference>
<reference evidence="1 2" key="1">
    <citation type="journal article" date="2012" name="J. Bacteriol.">
        <title>Draft Genome Sequence of the Soil Bacterium Burkholderia terrae Strain BS001, Which Interacts with Fungal Surface Structures.</title>
        <authorList>
            <person name="Nazir R."/>
            <person name="Hansen M.A."/>
            <person name="Sorensen S."/>
            <person name="van Elsas J.D."/>
        </authorList>
    </citation>
    <scope>NUCLEOTIDE SEQUENCE [LARGE SCALE GENOMIC DNA]</scope>
    <source>
        <strain evidence="1 2">BS001</strain>
    </source>
</reference>
<name>A0ABN0FNX0_9BURK</name>